<dbReference type="SUPFAM" id="SSF52540">
    <property type="entry name" value="P-loop containing nucleoside triphosphate hydrolases"/>
    <property type="match status" value="1"/>
</dbReference>
<dbReference type="InterPro" id="IPR002586">
    <property type="entry name" value="CobQ/CobB/MinD/ParA_Nub-bd_dom"/>
</dbReference>
<dbReference type="Proteomes" id="UP000182409">
    <property type="component" value="Unassembled WGS sequence"/>
</dbReference>
<evidence type="ECO:0000259" key="1">
    <source>
        <dbReference type="Pfam" id="PF01656"/>
    </source>
</evidence>
<evidence type="ECO:0000313" key="3">
    <source>
        <dbReference type="Proteomes" id="UP000182409"/>
    </source>
</evidence>
<dbReference type="OrthoDB" id="128708at2"/>
<dbReference type="Gene3D" id="3.40.50.300">
    <property type="entry name" value="P-loop containing nucleotide triphosphate hydrolases"/>
    <property type="match status" value="1"/>
</dbReference>
<dbReference type="InterPro" id="IPR050678">
    <property type="entry name" value="DNA_Partitioning_ATPase"/>
</dbReference>
<sequence length="203" mass="21809">MHVAIASFKGGVGKTTTAIHIAAYLQTLAPTLLLDGDATRNATEWSERGPGLPYRVADVRSAMKLAKQFEHSVIDTGQRPSDADLKALAEGCDLLIIPAVPATMDSDGLRLTISALQTLGAENYRVLITKMPPPPEPEGNNLRAALERANVPVFSVGIPRLKAFERAAAGGLLVSQVDDPRAKRAWEAYLTTGKEALKYANRH</sequence>
<feature type="domain" description="CobQ/CobB/MinD/ParA nucleotide binding" evidence="1">
    <location>
        <begin position="3"/>
        <end position="172"/>
    </location>
</feature>
<reference evidence="2 3" key="1">
    <citation type="submission" date="2016-10" db="EMBL/GenBank/DDBJ databases">
        <authorList>
            <person name="de Groot N.N."/>
        </authorList>
    </citation>
    <scope>NUCLEOTIDE SEQUENCE [LARGE SCALE GENOMIC DNA]</scope>
    <source>
        <strain evidence="2 3">AB35.6</strain>
    </source>
</reference>
<protein>
    <submittedName>
        <fullName evidence="2">Plasmid segregation oscillating ATPase ParF</fullName>
    </submittedName>
</protein>
<proteinExistence type="predicted"/>
<name>A0A1H4W2I2_9BACT</name>
<accession>A0A1H4W2I2</accession>
<dbReference type="Pfam" id="PF01656">
    <property type="entry name" value="CbiA"/>
    <property type="match status" value="1"/>
</dbReference>
<dbReference type="InterPro" id="IPR027417">
    <property type="entry name" value="P-loop_NTPase"/>
</dbReference>
<dbReference type="EMBL" id="FNSD01000002">
    <property type="protein sequence ID" value="SEC87320.1"/>
    <property type="molecule type" value="Genomic_DNA"/>
</dbReference>
<organism evidence="2 3">
    <name type="scientific">Terriglobus roseus</name>
    <dbReference type="NCBI Taxonomy" id="392734"/>
    <lineage>
        <taxon>Bacteria</taxon>
        <taxon>Pseudomonadati</taxon>
        <taxon>Acidobacteriota</taxon>
        <taxon>Terriglobia</taxon>
        <taxon>Terriglobales</taxon>
        <taxon>Acidobacteriaceae</taxon>
        <taxon>Terriglobus</taxon>
    </lineage>
</organism>
<dbReference type="CDD" id="cd02042">
    <property type="entry name" value="ParAB_family"/>
    <property type="match status" value="1"/>
</dbReference>
<dbReference type="PANTHER" id="PTHR13696:SF96">
    <property type="entry name" value="COBQ_COBB_MIND_PARA NUCLEOTIDE BINDING DOMAIN-CONTAINING PROTEIN"/>
    <property type="match status" value="1"/>
</dbReference>
<dbReference type="PANTHER" id="PTHR13696">
    <property type="entry name" value="P-LOOP CONTAINING NUCLEOSIDE TRIPHOSPHATE HYDROLASE"/>
    <property type="match status" value="1"/>
</dbReference>
<gene>
    <name evidence="2" type="ORF">SAMN05443244_4011</name>
</gene>
<evidence type="ECO:0000313" key="2">
    <source>
        <dbReference type="EMBL" id="SEC87320.1"/>
    </source>
</evidence>
<dbReference type="AlphaFoldDB" id="A0A1H4W2I2"/>